<dbReference type="AlphaFoldDB" id="A0A2T1GNL2"/>
<dbReference type="InterPro" id="IPR003646">
    <property type="entry name" value="SH3-like_bac-type"/>
</dbReference>
<feature type="signal peptide" evidence="1">
    <location>
        <begin position="1"/>
        <end position="26"/>
    </location>
</feature>
<proteinExistence type="predicted"/>
<dbReference type="OrthoDB" id="5815858at2"/>
<dbReference type="Proteomes" id="UP000238937">
    <property type="component" value="Unassembled WGS sequence"/>
</dbReference>
<dbReference type="EMBL" id="PVWO01000004">
    <property type="protein sequence ID" value="PSB59532.1"/>
    <property type="molecule type" value="Genomic_DNA"/>
</dbReference>
<feature type="chain" id="PRO_5015603813" description="SH3b domain-containing protein" evidence="1">
    <location>
        <begin position="27"/>
        <end position="104"/>
    </location>
</feature>
<evidence type="ECO:0000313" key="4">
    <source>
        <dbReference type="Proteomes" id="UP000238937"/>
    </source>
</evidence>
<accession>A0A2T1GNL2</accession>
<name>A0A2T1GNL2_9CYAN</name>
<keyword evidence="1" id="KW-0732">Signal</keyword>
<dbReference type="Gene3D" id="2.30.30.40">
    <property type="entry name" value="SH3 Domains"/>
    <property type="match status" value="1"/>
</dbReference>
<sequence length="104" mass="10889">MKRQSISAAICLAIATSAISIVPAFAQSGPGNFGGVSTVYSCSRDGDPINLRARAGQQSRVIGRIPPGRSVVLIGNARVAGGYTWRKVNFFGATGWVRGDFLCS</sequence>
<keyword evidence="4" id="KW-1185">Reference proteome</keyword>
<feature type="domain" description="SH3b" evidence="2">
    <location>
        <begin position="49"/>
        <end position="102"/>
    </location>
</feature>
<dbReference type="Pfam" id="PF08239">
    <property type="entry name" value="SH3_3"/>
    <property type="match status" value="1"/>
</dbReference>
<dbReference type="RefSeq" id="WP_106299387.1">
    <property type="nucleotide sequence ID" value="NZ_PVWO01000004.1"/>
</dbReference>
<reference evidence="3 4" key="1">
    <citation type="submission" date="2018-03" db="EMBL/GenBank/DDBJ databases">
        <title>The ancient ancestry and fast evolution of plastids.</title>
        <authorList>
            <person name="Moore K.R."/>
            <person name="Magnabosco C."/>
            <person name="Momper L."/>
            <person name="Gold D.A."/>
            <person name="Bosak T."/>
            <person name="Fournier G.P."/>
        </authorList>
    </citation>
    <scope>NUCLEOTIDE SEQUENCE [LARGE SCALE GENOMIC DNA]</scope>
    <source>
        <strain evidence="3 4">CCALA 037</strain>
    </source>
</reference>
<comment type="caution">
    <text evidence="3">The sequence shown here is derived from an EMBL/GenBank/DDBJ whole genome shotgun (WGS) entry which is preliminary data.</text>
</comment>
<evidence type="ECO:0000256" key="1">
    <source>
        <dbReference type="SAM" id="SignalP"/>
    </source>
</evidence>
<protein>
    <recommendedName>
        <fullName evidence="2">SH3b domain-containing protein</fullName>
    </recommendedName>
</protein>
<evidence type="ECO:0000313" key="3">
    <source>
        <dbReference type="EMBL" id="PSB59532.1"/>
    </source>
</evidence>
<gene>
    <name evidence="3" type="ORF">C7B77_00635</name>
</gene>
<evidence type="ECO:0000259" key="2">
    <source>
        <dbReference type="Pfam" id="PF08239"/>
    </source>
</evidence>
<organism evidence="3 4">
    <name type="scientific">Chamaesiphon polymorphus CCALA 037</name>
    <dbReference type="NCBI Taxonomy" id="2107692"/>
    <lineage>
        <taxon>Bacteria</taxon>
        <taxon>Bacillati</taxon>
        <taxon>Cyanobacteriota</taxon>
        <taxon>Cyanophyceae</taxon>
        <taxon>Gomontiellales</taxon>
        <taxon>Chamaesiphonaceae</taxon>
        <taxon>Chamaesiphon</taxon>
    </lineage>
</organism>